<evidence type="ECO:0000313" key="2">
    <source>
        <dbReference type="Proteomes" id="UP001150603"/>
    </source>
</evidence>
<organism evidence="1 2">
    <name type="scientific">Linderina macrospora</name>
    <dbReference type="NCBI Taxonomy" id="4868"/>
    <lineage>
        <taxon>Eukaryota</taxon>
        <taxon>Fungi</taxon>
        <taxon>Fungi incertae sedis</taxon>
        <taxon>Zoopagomycota</taxon>
        <taxon>Kickxellomycotina</taxon>
        <taxon>Kickxellomycetes</taxon>
        <taxon>Kickxellales</taxon>
        <taxon>Kickxellaceae</taxon>
        <taxon>Linderina</taxon>
    </lineage>
</organism>
<sequence>FTDTIRNQWGGKPYQSLMSSLDQLLEEHSYIDRDRLAALGASYGGYMINWINGHTDRFKALVNHDGVFSTISTYYTIDILFFPEYEFEGVPFDEKARVNYEQWSPERFVKNWKTPTLVVHSEKDYRLAVTEGISAFTALRRQNVPAKFLYFPDGNHWVLKPANSLRWHQEVIDWITTWTSEDDNVPLATKFRIQ</sequence>
<reference evidence="1" key="1">
    <citation type="submission" date="2022-07" db="EMBL/GenBank/DDBJ databases">
        <title>Phylogenomic reconstructions and comparative analyses of Kickxellomycotina fungi.</title>
        <authorList>
            <person name="Reynolds N.K."/>
            <person name="Stajich J.E."/>
            <person name="Barry K."/>
            <person name="Grigoriev I.V."/>
            <person name="Crous P."/>
            <person name="Smith M.E."/>
        </authorList>
    </citation>
    <scope>NUCLEOTIDE SEQUENCE</scope>
    <source>
        <strain evidence="1">NRRL 5244</strain>
    </source>
</reference>
<dbReference type="EMBL" id="JANBPW010003693">
    <property type="protein sequence ID" value="KAJ1936943.1"/>
    <property type="molecule type" value="Genomic_DNA"/>
</dbReference>
<proteinExistence type="predicted"/>
<protein>
    <submittedName>
        <fullName evidence="1">Dipeptidylpeptidase</fullName>
    </submittedName>
</protein>
<feature type="non-terminal residue" evidence="1">
    <location>
        <position position="1"/>
    </location>
</feature>
<evidence type="ECO:0000313" key="1">
    <source>
        <dbReference type="EMBL" id="KAJ1936943.1"/>
    </source>
</evidence>
<keyword evidence="2" id="KW-1185">Reference proteome</keyword>
<accession>A0ACC1J4F6</accession>
<comment type="caution">
    <text evidence="1">The sequence shown here is derived from an EMBL/GenBank/DDBJ whole genome shotgun (WGS) entry which is preliminary data.</text>
</comment>
<gene>
    <name evidence="1" type="primary">dpp5_3</name>
    <name evidence="1" type="ORF">FBU59_004899</name>
</gene>
<name>A0ACC1J4F6_9FUNG</name>
<dbReference type="Proteomes" id="UP001150603">
    <property type="component" value="Unassembled WGS sequence"/>
</dbReference>